<feature type="domain" description="NF-X1-type" evidence="9">
    <location>
        <begin position="462"/>
        <end position="481"/>
    </location>
</feature>
<evidence type="ECO:0000256" key="4">
    <source>
        <dbReference type="ARBA" id="ARBA00022771"/>
    </source>
</evidence>
<evidence type="ECO:0000256" key="8">
    <source>
        <dbReference type="SAM" id="Phobius"/>
    </source>
</evidence>
<dbReference type="AlphaFoldDB" id="A0A3B3TH31"/>
<feature type="coiled-coil region" evidence="6">
    <location>
        <begin position="809"/>
        <end position="856"/>
    </location>
</feature>
<feature type="domain" description="NF-X1-type" evidence="9">
    <location>
        <begin position="489"/>
        <end position="508"/>
    </location>
</feature>
<keyword evidence="5" id="KW-0862">Zinc</keyword>
<feature type="domain" description="NF-X1-type" evidence="9">
    <location>
        <begin position="761"/>
        <end position="780"/>
    </location>
</feature>
<keyword evidence="6" id="KW-0175">Coiled coil</keyword>
<reference evidence="10" key="1">
    <citation type="submission" date="2025-08" db="UniProtKB">
        <authorList>
            <consortium name="Ensembl"/>
        </authorList>
    </citation>
    <scope>IDENTIFICATION</scope>
</reference>
<dbReference type="CDD" id="cd16697">
    <property type="entry name" value="RING-CH-C4HC3_NFXL1"/>
    <property type="match status" value="1"/>
</dbReference>
<dbReference type="GO" id="GO:0000977">
    <property type="term" value="F:RNA polymerase II transcription regulatory region sequence-specific DNA binding"/>
    <property type="evidence" value="ECO:0007669"/>
    <property type="project" value="TreeGrafter"/>
</dbReference>
<accession>A0A3B3TH31</accession>
<dbReference type="InterPro" id="IPR000967">
    <property type="entry name" value="Znf_NFX1"/>
</dbReference>
<keyword evidence="11" id="KW-1185">Reference proteome</keyword>
<protein>
    <submittedName>
        <fullName evidence="10">Nuclear transcription factor, X-box binding like 1</fullName>
    </submittedName>
</protein>
<feature type="domain" description="NF-X1-type" evidence="9">
    <location>
        <begin position="699"/>
        <end position="717"/>
    </location>
</feature>
<feature type="domain" description="NF-X1-type" evidence="9">
    <location>
        <begin position="546"/>
        <end position="566"/>
    </location>
</feature>
<evidence type="ECO:0000259" key="9">
    <source>
        <dbReference type="SMART" id="SM00438"/>
    </source>
</evidence>
<dbReference type="GO" id="GO:0008270">
    <property type="term" value="F:zinc ion binding"/>
    <property type="evidence" value="ECO:0007669"/>
    <property type="project" value="UniProtKB-KW"/>
</dbReference>
<keyword evidence="8" id="KW-0812">Transmembrane</keyword>
<evidence type="ECO:0000256" key="7">
    <source>
        <dbReference type="SAM" id="MobiDB-lite"/>
    </source>
</evidence>
<feature type="domain" description="NF-X1-type" evidence="9">
    <location>
        <begin position="656"/>
        <end position="689"/>
    </location>
</feature>
<evidence type="ECO:0000256" key="6">
    <source>
        <dbReference type="SAM" id="Coils"/>
    </source>
</evidence>
<evidence type="ECO:0000256" key="5">
    <source>
        <dbReference type="ARBA" id="ARBA00022833"/>
    </source>
</evidence>
<feature type="domain" description="NF-X1-type" evidence="9">
    <location>
        <begin position="575"/>
        <end position="621"/>
    </location>
</feature>
<dbReference type="GeneTree" id="ENSGT00940000157059"/>
<feature type="domain" description="NF-X1-type" evidence="9">
    <location>
        <begin position="251"/>
        <end position="269"/>
    </location>
</feature>
<dbReference type="CDD" id="cd06008">
    <property type="entry name" value="NF-X1-zinc-finger"/>
    <property type="match status" value="6"/>
</dbReference>
<sequence length="897" mass="99868">MEPAWRQQGRGRGRGQGRGPTLPDPALSQQRGSLHSSAKLDGTKRSKTGVPGTASGPLPSKELSSQSKFEEIQRSNQAAAQRFTESHYSSSSDDEDDGDVELNGKRGKILDSTFTSYTDQTGGDAKDLERTRRYLNDAFQSGAITCLICIASVKRNQAVWSCWGCYCLFHLPCIQKWAKDSIFLVSSVTDEDFGKKEHPWPCPKCRREYQHQETPHRYHCYCGKVQDPQLDPWLLPHSCGQVCDREFRPACGHRCLLLCHPGPCPPCPKMVQVTCFCKKAKPVARRCSSKAWSCLQPCGRLLRCGQHPCESLCHAGDCEPCPRVSQQACVCGRELSQRLCASPLWHCQQVCGRPLPCGNHTCERVCHSGSCGQCPRSGNRLCPCGKSKFSLPCTKDVPTCGDTCGKPLDCGLHCCSMRCHRGHCETCRQEVEKQCRCGKYSRSMPCHKVFLCESKCPRTRSCQRHQCRRKCCPGNCPPCDQHCNRTLGCRNHKCASVCHQGSCYPCPETVPVACACSSTVLTVPCGRERNTRPPKCQELCRIAPTCHHASREKHRCHFGACPPCRQVCQRVLGQCGHDCPAPCHDEVLVRNTDRVQLAGPWEQQSGPAYVSRALPCPPCQVPIPTACLGDHEVSPVPCHRQGPFSCGRPCGRLLACGNHSCVRECHAVSPASREDDKRQAGRECLRCEEPCSRPRPPGCPHPCALPCHPGPCPACTKMVRLKCHCKIMSLFVECLELVSADEDTKKSLGCCKNQCPKELRCGHRCQDVCHAGRCRETCSQKVKVKCPCKRIRKEFPCPKVCDGQAAVGCDELCKTLQKKASELKEAKEKAAIEEERKQQQAELEAFEKRLKGRRKRNRRNTDVETEEAVWHKYKKYMMVPVCGVLLALAAFYILQID</sequence>
<dbReference type="InterPro" id="IPR034078">
    <property type="entry name" value="NFX1_fam"/>
</dbReference>
<feature type="transmembrane region" description="Helical" evidence="8">
    <location>
        <begin position="876"/>
        <end position="894"/>
    </location>
</feature>
<dbReference type="STRING" id="1676925.ENSPKIP00000041621"/>
<keyword evidence="4" id="KW-0863">Zinc-finger</keyword>
<feature type="compositionally biased region" description="Polar residues" evidence="7">
    <location>
        <begin position="27"/>
        <end position="36"/>
    </location>
</feature>
<comment type="similarity">
    <text evidence="1">Belongs to the NFX1 family.</text>
</comment>
<dbReference type="OrthoDB" id="536399at2759"/>
<dbReference type="Pfam" id="PF01422">
    <property type="entry name" value="zf-NF-X1"/>
    <property type="match status" value="11"/>
</dbReference>
<proteinExistence type="inferred from homology"/>
<feature type="region of interest" description="Disordered" evidence="7">
    <location>
        <begin position="1"/>
        <end position="105"/>
    </location>
</feature>
<feature type="domain" description="NF-X1-type" evidence="9">
    <location>
        <begin position="304"/>
        <end position="323"/>
    </location>
</feature>
<dbReference type="PANTHER" id="PTHR12360">
    <property type="entry name" value="NUCLEAR TRANSCRIPTION FACTOR, X-BOX BINDING 1 NFX1"/>
    <property type="match status" value="1"/>
</dbReference>
<dbReference type="SMART" id="SM00438">
    <property type="entry name" value="ZnF_NFX"/>
    <property type="match status" value="11"/>
</dbReference>
<organism evidence="10 11">
    <name type="scientific">Paramormyrops kingsleyae</name>
    <dbReference type="NCBI Taxonomy" id="1676925"/>
    <lineage>
        <taxon>Eukaryota</taxon>
        <taxon>Metazoa</taxon>
        <taxon>Chordata</taxon>
        <taxon>Craniata</taxon>
        <taxon>Vertebrata</taxon>
        <taxon>Euteleostomi</taxon>
        <taxon>Actinopterygii</taxon>
        <taxon>Neopterygii</taxon>
        <taxon>Teleostei</taxon>
        <taxon>Osteoglossocephala</taxon>
        <taxon>Osteoglossomorpha</taxon>
        <taxon>Osteoglossiformes</taxon>
        <taxon>Mormyridae</taxon>
        <taxon>Paramormyrops</taxon>
    </lineage>
</organism>
<reference evidence="10" key="2">
    <citation type="submission" date="2025-09" db="UniProtKB">
        <authorList>
            <consortium name="Ensembl"/>
        </authorList>
    </citation>
    <scope>IDENTIFICATION</scope>
</reference>
<dbReference type="Proteomes" id="UP000261540">
    <property type="component" value="Unplaced"/>
</dbReference>
<name>A0A3B3TH31_9TELE</name>
<feature type="domain" description="NF-X1-type" evidence="9">
    <location>
        <begin position="410"/>
        <end position="429"/>
    </location>
</feature>
<evidence type="ECO:0000256" key="2">
    <source>
        <dbReference type="ARBA" id="ARBA00022723"/>
    </source>
</evidence>
<feature type="domain" description="NF-X1-type" evidence="9">
    <location>
        <begin position="357"/>
        <end position="376"/>
    </location>
</feature>
<dbReference type="GO" id="GO:0005634">
    <property type="term" value="C:nucleus"/>
    <property type="evidence" value="ECO:0007669"/>
    <property type="project" value="InterPro"/>
</dbReference>
<dbReference type="Ensembl" id="ENSPKIT00000022657.1">
    <property type="protein sequence ID" value="ENSPKIP00000041621.1"/>
    <property type="gene ID" value="ENSPKIG00000018097.1"/>
</dbReference>
<dbReference type="PANTHER" id="PTHR12360:SF1">
    <property type="entry name" value="NF-X1-TYPE ZINC FINGER PROTEIN NFXL1"/>
    <property type="match status" value="1"/>
</dbReference>
<keyword evidence="8" id="KW-0472">Membrane</keyword>
<evidence type="ECO:0000313" key="11">
    <source>
        <dbReference type="Proteomes" id="UP000261540"/>
    </source>
</evidence>
<evidence type="ECO:0000256" key="3">
    <source>
        <dbReference type="ARBA" id="ARBA00022737"/>
    </source>
</evidence>
<keyword evidence="3" id="KW-0677">Repeat</keyword>
<evidence type="ECO:0000313" key="10">
    <source>
        <dbReference type="Ensembl" id="ENSPKIP00000041621.1"/>
    </source>
</evidence>
<dbReference type="GO" id="GO:0000981">
    <property type="term" value="F:DNA-binding transcription factor activity, RNA polymerase II-specific"/>
    <property type="evidence" value="ECO:0007669"/>
    <property type="project" value="TreeGrafter"/>
</dbReference>
<keyword evidence="2" id="KW-0479">Metal-binding</keyword>
<evidence type="ECO:0000256" key="1">
    <source>
        <dbReference type="ARBA" id="ARBA00007269"/>
    </source>
</evidence>
<keyword evidence="8" id="KW-1133">Transmembrane helix</keyword>